<dbReference type="InterPro" id="IPR036599">
    <property type="entry name" value="DNA_ligase_N_sf"/>
</dbReference>
<keyword evidence="6" id="KW-0233">DNA recombination</keyword>
<dbReference type="InterPro" id="IPR001357">
    <property type="entry name" value="BRCT_dom"/>
</dbReference>
<dbReference type="SUPFAM" id="SSF52113">
    <property type="entry name" value="BRCT domain"/>
    <property type="match status" value="1"/>
</dbReference>
<gene>
    <name evidence="11" type="ORF">KUTeg_002126</name>
</gene>
<dbReference type="InterPro" id="IPR012340">
    <property type="entry name" value="NA-bd_OB-fold"/>
</dbReference>
<keyword evidence="6" id="KW-0227">DNA damage</keyword>
<organism evidence="11 12">
    <name type="scientific">Tegillarca granosa</name>
    <name type="common">Malaysian cockle</name>
    <name type="synonym">Anadara granosa</name>
    <dbReference type="NCBI Taxonomy" id="220873"/>
    <lineage>
        <taxon>Eukaryota</taxon>
        <taxon>Metazoa</taxon>
        <taxon>Spiralia</taxon>
        <taxon>Lophotrochozoa</taxon>
        <taxon>Mollusca</taxon>
        <taxon>Bivalvia</taxon>
        <taxon>Autobranchia</taxon>
        <taxon>Pteriomorphia</taxon>
        <taxon>Arcoida</taxon>
        <taxon>Arcoidea</taxon>
        <taxon>Arcidae</taxon>
        <taxon>Tegillarca</taxon>
    </lineage>
</organism>
<keyword evidence="3" id="KW-0235">DNA replication</keyword>
<accession>A0ABQ9FTF3</accession>
<dbReference type="InterPro" id="IPR031916">
    <property type="entry name" value="LIG3_BRCT"/>
</dbReference>
<dbReference type="Pfam" id="PF16759">
    <property type="entry name" value="LIG3_BRCT"/>
    <property type="match status" value="1"/>
</dbReference>
<dbReference type="Pfam" id="PF01068">
    <property type="entry name" value="DNA_ligase_A_M"/>
    <property type="match status" value="1"/>
</dbReference>
<sequence>MVVRLIKHDLRINAGAKHILDGLDPNAYAAFQASRNLKDVVERIVKNQDESGGKPGMSKKLSVRASLMTPVLPMLAEACRSVDYAMKKCPNGFYAEIKYDGERVQVHKKGSNFQYFSRSLKPVLPHKVNHFKEFIPKAFPSGDDLILDAEVLLIDTKTDKPLPFGTLGVHKKAQFEDAKVGLFIFDCLHINGENIMDKPIKTRRKVLRDNMTEIPHRILFSEMQHITDPDDLQELMNKVFREGLEGLVLKDVNGIYEPGKRHWLKIKKDYLEQGTMADSADLSVLGAYFGSGNKGGIMSIFLLGVYNPDTEQWCTVTKCHSGLDDKTLDQLQTDLDMIKISKDASKVPKWLNVKKQIVPDFIVKDPKKSPVWEIAGAEFSKAEIHTADGISIRFPRIAKFRDDKSWKEATDLPRLKQLFKASKETSDLFPSKKGKSSKLNTTPVKKKSDEDGSDTDVDSDVNNHSDISNGKKSSDIKKYFSPVKTPKKDSSSSSETPIKTGVKRPADDSEESSPSKKSKPMCKYGSSCYQTNPEHLAKFDHISAGSKEALPSPGKKLPNVFTGMKIYLGDGLKDYKQLKRYIIAFDGDLASDIEIQSANIVVLGPDQSGDDVKTKGTIVESSWLWDCIKKKTIVPFNKK</sequence>
<comment type="catalytic activity">
    <reaction evidence="6">
        <text>ATP + (deoxyribonucleotide)n-3'-hydroxyl + 5'-phospho-(deoxyribonucleotide)m = (deoxyribonucleotide)n+m + AMP + diphosphate.</text>
        <dbReference type="EC" id="6.5.1.1"/>
    </reaction>
</comment>
<dbReference type="Gene3D" id="2.40.50.140">
    <property type="entry name" value="Nucleic acid-binding proteins"/>
    <property type="match status" value="1"/>
</dbReference>
<dbReference type="InterPro" id="IPR050191">
    <property type="entry name" value="ATP-dep_DNA_ligase"/>
</dbReference>
<evidence type="ECO:0000256" key="2">
    <source>
        <dbReference type="ARBA" id="ARBA00022598"/>
    </source>
</evidence>
<evidence type="ECO:0000313" key="11">
    <source>
        <dbReference type="EMBL" id="KAJ8320539.1"/>
    </source>
</evidence>
<dbReference type="Pfam" id="PF10283">
    <property type="entry name" value="zf-CCHH"/>
    <property type="match status" value="1"/>
</dbReference>
<dbReference type="PANTHER" id="PTHR45674:SF9">
    <property type="entry name" value="DNA LIGASE 3"/>
    <property type="match status" value="1"/>
</dbReference>
<keyword evidence="12" id="KW-1185">Reference proteome</keyword>
<dbReference type="PANTHER" id="PTHR45674">
    <property type="entry name" value="DNA LIGASE 1/3 FAMILY MEMBER"/>
    <property type="match status" value="1"/>
</dbReference>
<evidence type="ECO:0000313" key="12">
    <source>
        <dbReference type="Proteomes" id="UP001217089"/>
    </source>
</evidence>
<dbReference type="InterPro" id="IPR016059">
    <property type="entry name" value="DNA_ligase_ATP-dep_CS"/>
</dbReference>
<evidence type="ECO:0000259" key="10">
    <source>
        <dbReference type="PROSITE" id="PS50172"/>
    </source>
</evidence>
<dbReference type="SUPFAM" id="SSF56091">
    <property type="entry name" value="DNA ligase/mRNA capping enzyme, catalytic domain"/>
    <property type="match status" value="1"/>
</dbReference>
<keyword evidence="6" id="KW-0234">DNA repair</keyword>
<evidence type="ECO:0000256" key="6">
    <source>
        <dbReference type="RuleBase" id="RU000617"/>
    </source>
</evidence>
<evidence type="ECO:0000256" key="5">
    <source>
        <dbReference type="ARBA" id="ARBA00022840"/>
    </source>
</evidence>
<dbReference type="CDD" id="cd07967">
    <property type="entry name" value="OBF_DNA_ligase_III"/>
    <property type="match status" value="1"/>
</dbReference>
<dbReference type="InterPro" id="IPR012310">
    <property type="entry name" value="DNA_ligase_ATP-dep_cent"/>
</dbReference>
<dbReference type="Gene3D" id="1.10.3260.10">
    <property type="entry name" value="DNA ligase, ATP-dependent, N-terminal domain"/>
    <property type="match status" value="1"/>
</dbReference>
<dbReference type="EMBL" id="JARBDR010000141">
    <property type="protein sequence ID" value="KAJ8320539.1"/>
    <property type="molecule type" value="Genomic_DNA"/>
</dbReference>
<protein>
    <recommendedName>
        <fullName evidence="6">DNA ligase</fullName>
        <ecNumber evidence="6">6.5.1.1</ecNumber>
    </recommendedName>
</protein>
<feature type="domain" description="BRCT" evidence="10">
    <location>
        <begin position="556"/>
        <end position="639"/>
    </location>
</feature>
<dbReference type="PROSITE" id="PS50172">
    <property type="entry name" value="BRCT"/>
    <property type="match status" value="1"/>
</dbReference>
<dbReference type="InterPro" id="IPR036420">
    <property type="entry name" value="BRCT_dom_sf"/>
</dbReference>
<name>A0ABQ9FTF3_TEGGR</name>
<dbReference type="InterPro" id="IPR012309">
    <property type="entry name" value="DNA_ligase_ATP-dep_C"/>
</dbReference>
<dbReference type="SMART" id="SM00292">
    <property type="entry name" value="BRCT"/>
    <property type="match status" value="1"/>
</dbReference>
<dbReference type="Gene3D" id="3.30.1490.70">
    <property type="match status" value="1"/>
</dbReference>
<reference evidence="11 12" key="1">
    <citation type="submission" date="2022-12" db="EMBL/GenBank/DDBJ databases">
        <title>Chromosome-level genome of Tegillarca granosa.</title>
        <authorList>
            <person name="Kim J."/>
        </authorList>
    </citation>
    <scope>NUCLEOTIDE SEQUENCE [LARGE SCALE GENOMIC DNA]</scope>
    <source>
        <strain evidence="11">Teg-2019</strain>
        <tissue evidence="11">Adductor muscle</tissue>
    </source>
</reference>
<evidence type="ECO:0000256" key="4">
    <source>
        <dbReference type="ARBA" id="ARBA00022741"/>
    </source>
</evidence>
<dbReference type="CDD" id="cd07902">
    <property type="entry name" value="Adenylation_DNA_ligase_III"/>
    <property type="match status" value="1"/>
</dbReference>
<proteinExistence type="inferred from homology"/>
<dbReference type="EC" id="6.5.1.1" evidence="6"/>
<comment type="caution">
    <text evidence="11">The sequence shown here is derived from an EMBL/GenBank/DDBJ whole genome shotgun (WGS) entry which is preliminary data.</text>
</comment>
<keyword evidence="5 6" id="KW-0067">ATP-binding</keyword>
<keyword evidence="2 6" id="KW-0436">Ligase</keyword>
<dbReference type="SUPFAM" id="SSF50249">
    <property type="entry name" value="Nucleic acid-binding proteins"/>
    <property type="match status" value="1"/>
</dbReference>
<comment type="similarity">
    <text evidence="1 7">Belongs to the ATP-dependent DNA ligase family.</text>
</comment>
<evidence type="ECO:0000259" key="9">
    <source>
        <dbReference type="PROSITE" id="PS50160"/>
    </source>
</evidence>
<dbReference type="PROSITE" id="PS00697">
    <property type="entry name" value="DNA_LIGASE_A1"/>
    <property type="match status" value="1"/>
</dbReference>
<evidence type="ECO:0000256" key="7">
    <source>
        <dbReference type="RuleBase" id="RU004196"/>
    </source>
</evidence>
<evidence type="ECO:0000256" key="3">
    <source>
        <dbReference type="ARBA" id="ARBA00022705"/>
    </source>
</evidence>
<dbReference type="NCBIfam" id="TIGR00574">
    <property type="entry name" value="dnl1"/>
    <property type="match status" value="1"/>
</dbReference>
<dbReference type="InterPro" id="IPR000977">
    <property type="entry name" value="DNA_ligase_ATP-dep"/>
</dbReference>
<dbReference type="InterPro" id="IPR019406">
    <property type="entry name" value="APLF_PBZ"/>
</dbReference>
<dbReference type="PROSITE" id="PS50160">
    <property type="entry name" value="DNA_LIGASE_A3"/>
    <property type="match status" value="1"/>
</dbReference>
<dbReference type="PROSITE" id="PS00333">
    <property type="entry name" value="DNA_LIGASE_A2"/>
    <property type="match status" value="1"/>
</dbReference>
<evidence type="ECO:0000256" key="8">
    <source>
        <dbReference type="SAM" id="MobiDB-lite"/>
    </source>
</evidence>
<dbReference type="Gene3D" id="3.40.50.10190">
    <property type="entry name" value="BRCT domain"/>
    <property type="match status" value="1"/>
</dbReference>
<dbReference type="Pfam" id="PF04679">
    <property type="entry name" value="DNA_ligase_A_C"/>
    <property type="match status" value="1"/>
</dbReference>
<keyword evidence="4 6" id="KW-0547">Nucleotide-binding</keyword>
<dbReference type="Proteomes" id="UP001217089">
    <property type="component" value="Unassembled WGS sequence"/>
</dbReference>
<evidence type="ECO:0000256" key="1">
    <source>
        <dbReference type="ARBA" id="ARBA00007572"/>
    </source>
</evidence>
<feature type="domain" description="ATP-dependent DNA ligase family profile" evidence="9">
    <location>
        <begin position="173"/>
        <end position="307"/>
    </location>
</feature>
<feature type="region of interest" description="Disordered" evidence="8">
    <location>
        <begin position="426"/>
        <end position="524"/>
    </location>
</feature>
<dbReference type="Gene3D" id="3.30.470.30">
    <property type="entry name" value="DNA ligase/mRNA capping enzyme"/>
    <property type="match status" value="1"/>
</dbReference>